<dbReference type="AlphaFoldDB" id="A0A8E2I6Z7"/>
<dbReference type="Proteomes" id="UP000189761">
    <property type="component" value="Unassembled WGS sequence"/>
</dbReference>
<comment type="caution">
    <text evidence="2">The sequence shown here is derived from an EMBL/GenBank/DDBJ whole genome shotgun (WGS) entry which is preliminary data.</text>
</comment>
<dbReference type="EMBL" id="MTLA01000159">
    <property type="protein sequence ID" value="OOP67802.1"/>
    <property type="molecule type" value="Genomic_DNA"/>
</dbReference>
<reference evidence="2 3" key="1">
    <citation type="submission" date="2017-01" db="EMBL/GenBank/DDBJ databases">
        <title>Draft genome sequence of Bacillus oleronius.</title>
        <authorList>
            <person name="Allam M."/>
        </authorList>
    </citation>
    <scope>NUCLEOTIDE SEQUENCE [LARGE SCALE GENOMIC DNA]</scope>
    <source>
        <strain evidence="2 3">DSM 9356</strain>
    </source>
</reference>
<dbReference type="InterPro" id="IPR048161">
    <property type="entry name" value="PA2928-like"/>
</dbReference>
<keyword evidence="1" id="KW-1133">Transmembrane helix</keyword>
<accession>A0A8E2I6Z7</accession>
<evidence type="ECO:0000313" key="3">
    <source>
        <dbReference type="Proteomes" id="UP000189761"/>
    </source>
</evidence>
<name>A0A8E2I6Z7_9BACI</name>
<evidence type="ECO:0000313" key="2">
    <source>
        <dbReference type="EMBL" id="OOP67802.1"/>
    </source>
</evidence>
<dbReference type="RefSeq" id="WP_078110453.1">
    <property type="nucleotide sequence ID" value="NZ_CP065424.1"/>
</dbReference>
<evidence type="ECO:0000256" key="1">
    <source>
        <dbReference type="SAM" id="Phobius"/>
    </source>
</evidence>
<keyword evidence="1" id="KW-0472">Membrane</keyword>
<feature type="transmembrane region" description="Helical" evidence="1">
    <location>
        <begin position="15"/>
        <end position="37"/>
    </location>
</feature>
<keyword evidence="3" id="KW-1185">Reference proteome</keyword>
<gene>
    <name evidence="2" type="ORF">BWZ43_13940</name>
</gene>
<organism evidence="2 3">
    <name type="scientific">Heyndrickxia oleronia</name>
    <dbReference type="NCBI Taxonomy" id="38875"/>
    <lineage>
        <taxon>Bacteria</taxon>
        <taxon>Bacillati</taxon>
        <taxon>Bacillota</taxon>
        <taxon>Bacilli</taxon>
        <taxon>Bacillales</taxon>
        <taxon>Bacillaceae</taxon>
        <taxon>Heyndrickxia</taxon>
    </lineage>
</organism>
<dbReference type="NCBIfam" id="NF041516">
    <property type="entry name" value="PA2928_fam"/>
    <property type="match status" value="1"/>
</dbReference>
<keyword evidence="1" id="KW-0812">Transmembrane</keyword>
<protein>
    <submittedName>
        <fullName evidence="2">Uncharacterized protein</fullName>
    </submittedName>
</protein>
<proteinExistence type="predicted"/>
<sequence>MFFINLFKGWFLRGWFFFDLVVGILYFILFILISFWLYRMIKNKLAGKGSFRRGFSLLGILLIIYFTVGSFVLLIFNGAGRHVDVKAESPTLTIQKNGKSLVVNKVSVKVPNGQSNGISTSVSSFEFIAVNSDTGIKEWTKKSNWQDYVLGQTNNEMIVINPKKKKLSFIDLLTGKETMTEKELYQKVPELKGNLSYEFTDYFIDKKKDMYIYGLDNHYYKLDLQNYTLKEDDSYKKIVNDHTFDHSFFQKGSLPVSSANENDQKELMNTLNEINSHFINLSILAYDSKESIAYISYQTKRNEQSLTLSKVNLQSKKINWSTTVETNNEVMGYIENNDLFIQSAGNLYRISLKDGKLHFKYEYLWNKSV</sequence>
<feature type="transmembrane region" description="Helical" evidence="1">
    <location>
        <begin position="57"/>
        <end position="76"/>
    </location>
</feature>